<name>A0A395N6R7_TRIAR</name>
<feature type="compositionally biased region" description="Low complexity" evidence="1">
    <location>
        <begin position="27"/>
        <end position="39"/>
    </location>
</feature>
<gene>
    <name evidence="2" type="ORF">TARUN_10533</name>
</gene>
<dbReference type="Proteomes" id="UP000266272">
    <property type="component" value="Unassembled WGS sequence"/>
</dbReference>
<feature type="non-terminal residue" evidence="2">
    <location>
        <position position="1"/>
    </location>
</feature>
<dbReference type="STRING" id="490622.A0A395N6R7"/>
<feature type="compositionally biased region" description="Polar residues" evidence="1">
    <location>
        <begin position="236"/>
        <end position="252"/>
    </location>
</feature>
<reference evidence="2 3" key="1">
    <citation type="journal article" date="2018" name="PLoS Pathog.">
        <title>Evolution of structural diversity of trichothecenes, a family of toxins produced by plant pathogenic and entomopathogenic fungi.</title>
        <authorList>
            <person name="Proctor R.H."/>
            <person name="McCormick S.P."/>
            <person name="Kim H.S."/>
            <person name="Cardoza R.E."/>
            <person name="Stanley A.M."/>
            <person name="Lindo L."/>
            <person name="Kelly A."/>
            <person name="Brown D.W."/>
            <person name="Lee T."/>
            <person name="Vaughan M.M."/>
            <person name="Alexander N.J."/>
            <person name="Busman M."/>
            <person name="Gutierrez S."/>
        </authorList>
    </citation>
    <scope>NUCLEOTIDE SEQUENCE [LARGE SCALE GENOMIC DNA]</scope>
    <source>
        <strain evidence="2 3">IBT 40837</strain>
    </source>
</reference>
<keyword evidence="3" id="KW-1185">Reference proteome</keyword>
<feature type="non-terminal residue" evidence="2">
    <location>
        <position position="252"/>
    </location>
</feature>
<feature type="compositionally biased region" description="Polar residues" evidence="1">
    <location>
        <begin position="156"/>
        <end position="201"/>
    </location>
</feature>
<evidence type="ECO:0000313" key="2">
    <source>
        <dbReference type="EMBL" id="RFU71729.1"/>
    </source>
</evidence>
<dbReference type="EMBL" id="PXOA01001359">
    <property type="protein sequence ID" value="RFU71729.1"/>
    <property type="molecule type" value="Genomic_DNA"/>
</dbReference>
<sequence length="252" mass="27832">RREHDKSFQVGRPLDPAREPYPGDVLQPQPQQQQQQQPQRRLGSHGQRAEPMWRAHDKNNMRPVSSGIQKDCPPPLPTSPINFPPNHPTSLDLSPENGGFELWLTWKNQTFGFPPQQLNQYGQPLTVPYGYGNMPYMAPPQPNSQAYNQPFVPPYHQQSHSMSRSPSQPERPASASQPSQPAIVTSNPSALGNQQKGQSSFIVKPRKSAAVQIKNPAGEVVDTSTFKQPASPAPSIHQTKTPPVASTPTPPQ</sequence>
<feature type="region of interest" description="Disordered" evidence="1">
    <location>
        <begin position="1"/>
        <end position="94"/>
    </location>
</feature>
<feature type="compositionally biased region" description="Pro residues" evidence="1">
    <location>
        <begin position="72"/>
        <end position="87"/>
    </location>
</feature>
<evidence type="ECO:0000256" key="1">
    <source>
        <dbReference type="SAM" id="MobiDB-lite"/>
    </source>
</evidence>
<protein>
    <submittedName>
        <fullName evidence="2">Uncharacterized protein</fullName>
    </submittedName>
</protein>
<evidence type="ECO:0000313" key="3">
    <source>
        <dbReference type="Proteomes" id="UP000266272"/>
    </source>
</evidence>
<accession>A0A395N6R7</accession>
<dbReference type="AlphaFoldDB" id="A0A395N6R7"/>
<feature type="region of interest" description="Disordered" evidence="1">
    <location>
        <begin position="140"/>
        <end position="252"/>
    </location>
</feature>
<proteinExistence type="predicted"/>
<comment type="caution">
    <text evidence="2">The sequence shown here is derived from an EMBL/GenBank/DDBJ whole genome shotgun (WGS) entry which is preliminary data.</text>
</comment>
<organism evidence="2 3">
    <name type="scientific">Trichoderma arundinaceum</name>
    <dbReference type="NCBI Taxonomy" id="490622"/>
    <lineage>
        <taxon>Eukaryota</taxon>
        <taxon>Fungi</taxon>
        <taxon>Dikarya</taxon>
        <taxon>Ascomycota</taxon>
        <taxon>Pezizomycotina</taxon>
        <taxon>Sordariomycetes</taxon>
        <taxon>Hypocreomycetidae</taxon>
        <taxon>Hypocreales</taxon>
        <taxon>Hypocreaceae</taxon>
        <taxon>Trichoderma</taxon>
    </lineage>
</organism>
<feature type="compositionally biased region" description="Basic and acidic residues" evidence="1">
    <location>
        <begin position="47"/>
        <end position="60"/>
    </location>
</feature>